<organism evidence="7 8">
    <name type="scientific">Symbiodinium necroappetens</name>
    <dbReference type="NCBI Taxonomy" id="1628268"/>
    <lineage>
        <taxon>Eukaryota</taxon>
        <taxon>Sar</taxon>
        <taxon>Alveolata</taxon>
        <taxon>Dinophyceae</taxon>
        <taxon>Suessiales</taxon>
        <taxon>Symbiodiniaceae</taxon>
        <taxon>Symbiodinium</taxon>
    </lineage>
</organism>
<evidence type="ECO:0000259" key="6">
    <source>
        <dbReference type="PROSITE" id="PS50222"/>
    </source>
</evidence>
<dbReference type="GO" id="GO:0005509">
    <property type="term" value="F:calcium ion binding"/>
    <property type="evidence" value="ECO:0007669"/>
    <property type="project" value="InterPro"/>
</dbReference>
<feature type="transmembrane region" description="Helical" evidence="5">
    <location>
        <begin position="75"/>
        <end position="96"/>
    </location>
</feature>
<dbReference type="InterPro" id="IPR018247">
    <property type="entry name" value="EF_Hand_1_Ca_BS"/>
</dbReference>
<keyword evidence="4 5" id="KW-0472">Membrane</keyword>
<dbReference type="Pfam" id="PF00520">
    <property type="entry name" value="Ion_trans"/>
    <property type="match status" value="1"/>
</dbReference>
<keyword evidence="8" id="KW-1185">Reference proteome</keyword>
<dbReference type="PANTHER" id="PTHR10037">
    <property type="entry name" value="VOLTAGE-GATED CATION CHANNEL CALCIUM AND SODIUM"/>
    <property type="match status" value="1"/>
</dbReference>
<evidence type="ECO:0000256" key="4">
    <source>
        <dbReference type="ARBA" id="ARBA00023136"/>
    </source>
</evidence>
<accession>A0A812WNP1</accession>
<gene>
    <name evidence="7" type="primary">scn4aa</name>
    <name evidence="7" type="ORF">SNEC2469_LOCUS19429</name>
</gene>
<proteinExistence type="predicted"/>
<dbReference type="PROSITE" id="PS50222">
    <property type="entry name" value="EF_HAND_2"/>
    <property type="match status" value="1"/>
</dbReference>
<feature type="transmembrane region" description="Helical" evidence="5">
    <location>
        <begin position="173"/>
        <end position="195"/>
    </location>
</feature>
<dbReference type="EMBL" id="CAJNJA010033266">
    <property type="protein sequence ID" value="CAE7676896.1"/>
    <property type="molecule type" value="Genomic_DNA"/>
</dbReference>
<evidence type="ECO:0000313" key="7">
    <source>
        <dbReference type="EMBL" id="CAE7676896.1"/>
    </source>
</evidence>
<dbReference type="InterPro" id="IPR002048">
    <property type="entry name" value="EF_hand_dom"/>
</dbReference>
<dbReference type="Gene3D" id="1.20.120.350">
    <property type="entry name" value="Voltage-gated potassium channels. Chain C"/>
    <property type="match status" value="1"/>
</dbReference>
<dbReference type="InterPro" id="IPR027359">
    <property type="entry name" value="Volt_channel_dom_sf"/>
</dbReference>
<dbReference type="OrthoDB" id="10529724at2759"/>
<feature type="transmembrane region" description="Helical" evidence="5">
    <location>
        <begin position="12"/>
        <end position="37"/>
    </location>
</feature>
<evidence type="ECO:0000256" key="5">
    <source>
        <dbReference type="SAM" id="Phobius"/>
    </source>
</evidence>
<dbReference type="AlphaFoldDB" id="A0A812WNP1"/>
<keyword evidence="2 5" id="KW-0812">Transmembrane</keyword>
<dbReference type="GO" id="GO:0005248">
    <property type="term" value="F:voltage-gated sodium channel activity"/>
    <property type="evidence" value="ECO:0007669"/>
    <property type="project" value="TreeGrafter"/>
</dbReference>
<protein>
    <submittedName>
        <fullName evidence="7">Scn4aa protein</fullName>
    </submittedName>
</protein>
<comment type="caution">
    <text evidence="7">The sequence shown here is derived from an EMBL/GenBank/DDBJ whole genome shotgun (WGS) entry which is preliminary data.</text>
</comment>
<dbReference type="SUPFAM" id="SSF81324">
    <property type="entry name" value="Voltage-gated potassium channels"/>
    <property type="match status" value="1"/>
</dbReference>
<dbReference type="InterPro" id="IPR005821">
    <property type="entry name" value="Ion_trans_dom"/>
</dbReference>
<evidence type="ECO:0000256" key="2">
    <source>
        <dbReference type="ARBA" id="ARBA00022692"/>
    </source>
</evidence>
<dbReference type="InterPro" id="IPR043203">
    <property type="entry name" value="VGCC_Ca_Na"/>
</dbReference>
<comment type="subcellular location">
    <subcellularLocation>
        <location evidence="1">Membrane</location>
        <topology evidence="1">Multi-pass membrane protein</topology>
    </subcellularLocation>
</comment>
<sequence>KVFGHICASIAAVFVDAVGFEGLVSTVILVNSVLIGLETERSSKRGAEMAFLVIYTAETLGRSVAQPWACLRDGWFLFDFFLVLGACAGQLALAGTRESAEEIMVLRLLRLMRLARSVRMIKQIRSIFRLVYGLINESKAQVEKMISPRMISQPYDRPDHHKALFLVGHEPPLLLYLPVGAIVSIALMSLITAVARGRGTRECATNTFDTLDADGNGEIDIEEMARFDRPGTGGGSGINRRILDRAALDSMAFGCGQLWAGLSRGV</sequence>
<reference evidence="7" key="1">
    <citation type="submission" date="2021-02" db="EMBL/GenBank/DDBJ databases">
        <authorList>
            <person name="Dougan E. K."/>
            <person name="Rhodes N."/>
            <person name="Thang M."/>
            <person name="Chan C."/>
        </authorList>
    </citation>
    <scope>NUCLEOTIDE SEQUENCE</scope>
</reference>
<feature type="domain" description="EF-hand" evidence="6">
    <location>
        <begin position="199"/>
        <end position="234"/>
    </location>
</feature>
<dbReference type="Proteomes" id="UP000601435">
    <property type="component" value="Unassembled WGS sequence"/>
</dbReference>
<evidence type="ECO:0000256" key="3">
    <source>
        <dbReference type="ARBA" id="ARBA00022989"/>
    </source>
</evidence>
<dbReference type="PROSITE" id="PS00018">
    <property type="entry name" value="EF_HAND_1"/>
    <property type="match status" value="1"/>
</dbReference>
<name>A0A812WNP1_9DINO</name>
<dbReference type="PANTHER" id="PTHR10037:SF62">
    <property type="entry name" value="SODIUM CHANNEL PROTEIN 60E"/>
    <property type="match status" value="1"/>
</dbReference>
<keyword evidence="3 5" id="KW-1133">Transmembrane helix</keyword>
<evidence type="ECO:0000256" key="1">
    <source>
        <dbReference type="ARBA" id="ARBA00004141"/>
    </source>
</evidence>
<evidence type="ECO:0000313" key="8">
    <source>
        <dbReference type="Proteomes" id="UP000601435"/>
    </source>
</evidence>
<feature type="non-terminal residue" evidence="7">
    <location>
        <position position="1"/>
    </location>
</feature>
<dbReference type="GO" id="GO:0001518">
    <property type="term" value="C:voltage-gated sodium channel complex"/>
    <property type="evidence" value="ECO:0007669"/>
    <property type="project" value="TreeGrafter"/>
</dbReference>